<evidence type="ECO:0000313" key="2">
    <source>
        <dbReference type="EMBL" id="NEG78472.1"/>
    </source>
</evidence>
<dbReference type="EMBL" id="WHZY01000006">
    <property type="protein sequence ID" value="NEG78472.1"/>
    <property type="molecule type" value="Genomic_DNA"/>
</dbReference>
<dbReference type="PANTHER" id="PTHR34383:SF3">
    <property type="entry name" value="POLYPHOSPHATE:AMP PHOSPHOTRANSFERASE"/>
    <property type="match status" value="1"/>
</dbReference>
<keyword evidence="2" id="KW-0808">Transferase</keyword>
<dbReference type="InterPro" id="IPR022300">
    <property type="entry name" value="PPK2-rel_1"/>
</dbReference>
<dbReference type="RefSeq" id="WP_152350163.1">
    <property type="nucleotide sequence ID" value="NZ_WBSN01000005.1"/>
</dbReference>
<dbReference type="Gene3D" id="3.40.50.300">
    <property type="entry name" value="P-loop containing nucleotide triphosphate hydrolases"/>
    <property type="match status" value="1"/>
</dbReference>
<proteinExistence type="predicted"/>
<dbReference type="Pfam" id="PF03976">
    <property type="entry name" value="PPK2"/>
    <property type="match status" value="1"/>
</dbReference>
<organism evidence="2 3">
    <name type="scientific">Bifidobacterium avesanii</name>
    <dbReference type="NCBI Taxonomy" id="1798157"/>
    <lineage>
        <taxon>Bacteria</taxon>
        <taxon>Bacillati</taxon>
        <taxon>Actinomycetota</taxon>
        <taxon>Actinomycetes</taxon>
        <taxon>Bifidobacteriales</taxon>
        <taxon>Bifidobacteriaceae</taxon>
        <taxon>Bifidobacterium</taxon>
    </lineage>
</organism>
<name>A0A7K3THD9_9BIFI</name>
<dbReference type="GO" id="GO:0006797">
    <property type="term" value="P:polyphosphate metabolic process"/>
    <property type="evidence" value="ECO:0007669"/>
    <property type="project" value="InterPro"/>
</dbReference>
<reference evidence="2 3" key="1">
    <citation type="submission" date="2019-10" db="EMBL/GenBank/DDBJ databases">
        <title>Bifidobacterium from non-human primates.</title>
        <authorList>
            <person name="Modesto M."/>
        </authorList>
    </citation>
    <scope>NUCLEOTIDE SEQUENCE [LARGE SCALE GENOMIC DNA]</scope>
    <source>
        <strain evidence="2 3">TREC</strain>
    </source>
</reference>
<evidence type="ECO:0000313" key="3">
    <source>
        <dbReference type="Proteomes" id="UP000469763"/>
    </source>
</evidence>
<keyword evidence="3" id="KW-1185">Reference proteome</keyword>
<dbReference type="SUPFAM" id="SSF52540">
    <property type="entry name" value="P-loop containing nucleoside triphosphate hydrolases"/>
    <property type="match status" value="1"/>
</dbReference>
<dbReference type="AlphaFoldDB" id="A0A7K3THD9"/>
<dbReference type="GO" id="GO:0016776">
    <property type="term" value="F:phosphotransferase activity, phosphate group as acceptor"/>
    <property type="evidence" value="ECO:0007669"/>
    <property type="project" value="InterPro"/>
</dbReference>
<gene>
    <name evidence="2" type="ORF">GFD22_05720</name>
</gene>
<protein>
    <submittedName>
        <fullName evidence="2">Polyphosphate kinase 2 family protein</fullName>
    </submittedName>
</protein>
<evidence type="ECO:0000259" key="1">
    <source>
        <dbReference type="Pfam" id="PF03976"/>
    </source>
</evidence>
<dbReference type="OrthoDB" id="9775224at2"/>
<dbReference type="PANTHER" id="PTHR34383">
    <property type="entry name" value="POLYPHOSPHATE:AMP PHOSPHOTRANSFERASE-RELATED"/>
    <property type="match status" value="1"/>
</dbReference>
<dbReference type="GO" id="GO:0016301">
    <property type="term" value="F:kinase activity"/>
    <property type="evidence" value="ECO:0007669"/>
    <property type="project" value="UniProtKB-KW"/>
</dbReference>
<keyword evidence="2" id="KW-0418">Kinase</keyword>
<accession>A0A7K3THD9</accession>
<dbReference type="NCBIfam" id="TIGR03709">
    <property type="entry name" value="PPK2_rel_1"/>
    <property type="match status" value="1"/>
</dbReference>
<dbReference type="InterPro" id="IPR027417">
    <property type="entry name" value="P-loop_NTPase"/>
</dbReference>
<dbReference type="Proteomes" id="UP000469763">
    <property type="component" value="Unassembled WGS sequence"/>
</dbReference>
<feature type="domain" description="Polyphosphate kinase-2-related" evidence="1">
    <location>
        <begin position="120"/>
        <end position="316"/>
    </location>
</feature>
<dbReference type="InterPro" id="IPR022488">
    <property type="entry name" value="PPK2-related"/>
</dbReference>
<comment type="caution">
    <text evidence="2">The sequence shown here is derived from an EMBL/GenBank/DDBJ whole genome shotgun (WGS) entry which is preliminary data.</text>
</comment>
<sequence length="339" mass="38059">MGDATKRNNGGKVSGKAIDKALDKAEQGLAKLDAVHGSDSTASAGERLGQAAKSSALLSSVWSEAPAERLRFGAGWRLDDAIGGTTPGFHGDKADGERFIAISADQIARYQRLLYACGLKGSRRRVLIVLQGMDASGKGSLVRHVFRQGDPMGIHYHGFAAPTAEERAHDFLWRVERELPKPGWIAVFDRSHYEDVVMPRVWGTLPEEEWRPRYERIADFEQALADDGCAIIKIFLAVSREEQRRHFLGRLNDPTKHWKFAMSDLDARDRWDDYMAAWREVFERTSTDAAPWYVVPADNRWYSRAVVSELLRTTIAGMGLDWPGFDADVDVDEVRRRLG</sequence>